<comment type="caution">
    <text evidence="2">The sequence shown here is derived from an EMBL/GenBank/DDBJ whole genome shotgun (WGS) entry which is preliminary data.</text>
</comment>
<dbReference type="Proteomes" id="UP001190700">
    <property type="component" value="Unassembled WGS sequence"/>
</dbReference>
<evidence type="ECO:0000256" key="1">
    <source>
        <dbReference type="SAM" id="MobiDB-lite"/>
    </source>
</evidence>
<feature type="region of interest" description="Disordered" evidence="1">
    <location>
        <begin position="43"/>
        <end position="69"/>
    </location>
</feature>
<name>A0AAE0C8C6_9CHLO</name>
<reference evidence="2 3" key="1">
    <citation type="journal article" date="2015" name="Genome Biol. Evol.">
        <title>Comparative Genomics of a Bacterivorous Green Alga Reveals Evolutionary Causalities and Consequences of Phago-Mixotrophic Mode of Nutrition.</title>
        <authorList>
            <person name="Burns J.A."/>
            <person name="Paasch A."/>
            <person name="Narechania A."/>
            <person name="Kim E."/>
        </authorList>
    </citation>
    <scope>NUCLEOTIDE SEQUENCE [LARGE SCALE GENOMIC DNA]</scope>
    <source>
        <strain evidence="2 3">PLY_AMNH</strain>
    </source>
</reference>
<sequence>MELGVLMSALMRTTGSRPAVLARGECAWEPDCGEDVGVGEADAARAERSTSPRLRRLADAMAGRGVNAG</sequence>
<dbReference type="AlphaFoldDB" id="A0AAE0C8C6"/>
<evidence type="ECO:0000313" key="3">
    <source>
        <dbReference type="Proteomes" id="UP001190700"/>
    </source>
</evidence>
<accession>A0AAE0C8C6</accession>
<keyword evidence="3" id="KW-1185">Reference proteome</keyword>
<organism evidence="2 3">
    <name type="scientific">Cymbomonas tetramitiformis</name>
    <dbReference type="NCBI Taxonomy" id="36881"/>
    <lineage>
        <taxon>Eukaryota</taxon>
        <taxon>Viridiplantae</taxon>
        <taxon>Chlorophyta</taxon>
        <taxon>Pyramimonadophyceae</taxon>
        <taxon>Pyramimonadales</taxon>
        <taxon>Pyramimonadaceae</taxon>
        <taxon>Cymbomonas</taxon>
    </lineage>
</organism>
<evidence type="ECO:0000313" key="2">
    <source>
        <dbReference type="EMBL" id="KAK3250336.1"/>
    </source>
</evidence>
<protein>
    <submittedName>
        <fullName evidence="2">Uncharacterized protein</fullName>
    </submittedName>
</protein>
<proteinExistence type="predicted"/>
<dbReference type="EMBL" id="LGRX02026776">
    <property type="protein sequence ID" value="KAK3250336.1"/>
    <property type="molecule type" value="Genomic_DNA"/>
</dbReference>
<gene>
    <name evidence="2" type="ORF">CYMTET_40276</name>
</gene>